<name>A0A346D8W2_ENTAV</name>
<reference evidence="1" key="1">
    <citation type="journal article" date="2018" name="Clin. Microbiol. Infect.">
        <title>Faecal carriage of optrA-positive enterococci in asymptomatic healthy humans in Hangzhou, China.</title>
        <authorList>
            <person name="Cai J."/>
            <person name="Schwarz S."/>
            <person name="Chi D."/>
            <person name="Wang Z."/>
            <person name="Zhang R."/>
            <person name="Wang Y."/>
        </authorList>
    </citation>
    <scope>NUCLEOTIDE SEQUENCE</scope>
    <source>
        <strain evidence="1">C674</strain>
    </source>
</reference>
<evidence type="ECO:0000313" key="1">
    <source>
        <dbReference type="EMBL" id="AXM43501.1"/>
    </source>
</evidence>
<accession>A0A346D8W2</accession>
<dbReference type="AlphaFoldDB" id="A0A346D8W2"/>
<organism evidence="1">
    <name type="scientific">Enterococcus avium</name>
    <name type="common">Streptococcus avium</name>
    <dbReference type="NCBI Taxonomy" id="33945"/>
    <lineage>
        <taxon>Bacteria</taxon>
        <taxon>Bacillati</taxon>
        <taxon>Bacillota</taxon>
        <taxon>Bacilli</taxon>
        <taxon>Lactobacillales</taxon>
        <taxon>Enterococcaceae</taxon>
        <taxon>Enterococcus</taxon>
    </lineage>
</organism>
<protein>
    <submittedName>
        <fullName evidence="1">Uncharacterized protein</fullName>
    </submittedName>
</protein>
<proteinExistence type="predicted"/>
<dbReference type="EMBL" id="MH018573">
    <property type="protein sequence ID" value="AXM43501.1"/>
    <property type="molecule type" value="Genomic_DNA"/>
</dbReference>
<sequence>MDLYAKHLSTGILLKTNVYCFDLYSKFMSSVWDLSDSRKCHQNEAVIAESALTKQK</sequence>